<sequence>MASSSRPSSPFSDNGQTGCRTPEMWATAWAVPEQGQREWGFCSLQPANDEGESKTASGNDSSLPHPENSARLPFVNPVDVLNHARSPSPTSRGSDTSLDPPDQCDFDLESFLTTEFQSPSGDNQARVKPVQSDSVSQRGPSETFQTRSLGKRRCRSPESSTEARSTKPKSD</sequence>
<dbReference type="EMBL" id="BLZA01000010">
    <property type="protein sequence ID" value="GHJ85145.1"/>
    <property type="molecule type" value="Genomic_DNA"/>
</dbReference>
<name>A0A8H3TQ50_9TREE</name>
<keyword evidence="3" id="KW-1185">Reference proteome</keyword>
<evidence type="ECO:0000256" key="1">
    <source>
        <dbReference type="SAM" id="MobiDB-lite"/>
    </source>
</evidence>
<evidence type="ECO:0000313" key="2">
    <source>
        <dbReference type="EMBL" id="GHJ85145.1"/>
    </source>
</evidence>
<proteinExistence type="predicted"/>
<evidence type="ECO:0000313" key="3">
    <source>
        <dbReference type="Proteomes" id="UP000620104"/>
    </source>
</evidence>
<feature type="compositionally biased region" description="Polar residues" evidence="1">
    <location>
        <begin position="131"/>
        <end position="148"/>
    </location>
</feature>
<feature type="compositionally biased region" description="Polar residues" evidence="1">
    <location>
        <begin position="111"/>
        <end position="123"/>
    </location>
</feature>
<accession>A0A8H3TQ50</accession>
<reference evidence="2" key="1">
    <citation type="submission" date="2020-07" db="EMBL/GenBank/DDBJ databases">
        <title>Draft Genome Sequence of a Deep-Sea Yeast, Naganishia (Cryptococcus) liquefaciens strain N6.</title>
        <authorList>
            <person name="Han Y.W."/>
            <person name="Kajitani R."/>
            <person name="Morimoto H."/>
            <person name="Parhat M."/>
            <person name="Tsubouchi H."/>
            <person name="Bakenova O."/>
            <person name="Ogata M."/>
            <person name="Argunhan B."/>
            <person name="Aoki R."/>
            <person name="Kajiwara S."/>
            <person name="Itoh T."/>
            <person name="Iwasaki H."/>
        </authorList>
    </citation>
    <scope>NUCLEOTIDE SEQUENCE</scope>
    <source>
        <strain evidence="2">N6</strain>
    </source>
</reference>
<gene>
    <name evidence="2" type="ORF">NliqN6_1547</name>
</gene>
<feature type="compositionally biased region" description="Low complexity" evidence="1">
    <location>
        <begin position="1"/>
        <end position="12"/>
    </location>
</feature>
<feature type="compositionally biased region" description="Polar residues" evidence="1">
    <location>
        <begin position="85"/>
        <end position="97"/>
    </location>
</feature>
<comment type="caution">
    <text evidence="2">The sequence shown here is derived from an EMBL/GenBank/DDBJ whole genome shotgun (WGS) entry which is preliminary data.</text>
</comment>
<feature type="region of interest" description="Disordered" evidence="1">
    <location>
        <begin position="1"/>
        <end position="171"/>
    </location>
</feature>
<organism evidence="2 3">
    <name type="scientific">Naganishia liquefaciens</name>
    <dbReference type="NCBI Taxonomy" id="104408"/>
    <lineage>
        <taxon>Eukaryota</taxon>
        <taxon>Fungi</taxon>
        <taxon>Dikarya</taxon>
        <taxon>Basidiomycota</taxon>
        <taxon>Agaricomycotina</taxon>
        <taxon>Tremellomycetes</taxon>
        <taxon>Filobasidiales</taxon>
        <taxon>Filobasidiaceae</taxon>
        <taxon>Naganishia</taxon>
    </lineage>
</organism>
<protein>
    <submittedName>
        <fullName evidence="2">Uncharacterized protein</fullName>
    </submittedName>
</protein>
<dbReference type="AlphaFoldDB" id="A0A8H3TQ50"/>
<dbReference type="Proteomes" id="UP000620104">
    <property type="component" value="Unassembled WGS sequence"/>
</dbReference>